<dbReference type="EMBL" id="QFYW01000010">
    <property type="protein sequence ID" value="TXA00126.1"/>
    <property type="molecule type" value="Genomic_DNA"/>
</dbReference>
<protein>
    <submittedName>
        <fullName evidence="1">Succinate dehydrogenase</fullName>
    </submittedName>
</protein>
<gene>
    <name evidence="1" type="ORF">DKM16_21290</name>
</gene>
<reference evidence="2" key="1">
    <citation type="journal article" date="2019" name="Sci. Rep.">
        <title>Genomic Polymorphism Associated with the Emergence of Virulent Isolates of Mycobacterium bovis in the Nile Delta.</title>
        <authorList>
            <person name="Abdelaal H.F.M."/>
            <person name="Spalink D."/>
            <person name="Amer A."/>
            <person name="Steinberg H."/>
            <person name="Hashish E.A."/>
            <person name="Nasr E.A."/>
            <person name="Talaat A.M."/>
        </authorList>
    </citation>
    <scope>NUCLEOTIDE SEQUENCE [LARGE SCALE GENOMIC DNA]</scope>
    <source>
        <strain evidence="2">MBE9</strain>
    </source>
</reference>
<proteinExistence type="predicted"/>
<name>A0AB74LFP3_MYCBI</name>
<dbReference type="AlphaFoldDB" id="A0AB74LFP3"/>
<sequence length="20" mass="2276">MLFTLMLGTYVIVTFDPNIS</sequence>
<comment type="caution">
    <text evidence="1">The sequence shown here is derived from an EMBL/GenBank/DDBJ whole genome shotgun (WGS) entry which is preliminary data.</text>
</comment>
<dbReference type="Proteomes" id="UP000460362">
    <property type="component" value="Unassembled WGS sequence"/>
</dbReference>
<evidence type="ECO:0000313" key="2">
    <source>
        <dbReference type="Proteomes" id="UP000460362"/>
    </source>
</evidence>
<organism evidence="1 2">
    <name type="scientific">Mycobacterium bovis</name>
    <dbReference type="NCBI Taxonomy" id="1765"/>
    <lineage>
        <taxon>Bacteria</taxon>
        <taxon>Bacillati</taxon>
        <taxon>Actinomycetota</taxon>
        <taxon>Actinomycetes</taxon>
        <taxon>Mycobacteriales</taxon>
        <taxon>Mycobacteriaceae</taxon>
        <taxon>Mycobacterium</taxon>
        <taxon>Mycobacterium tuberculosis complex</taxon>
    </lineage>
</organism>
<evidence type="ECO:0000313" key="1">
    <source>
        <dbReference type="EMBL" id="TXA00126.1"/>
    </source>
</evidence>
<feature type="non-terminal residue" evidence="1">
    <location>
        <position position="1"/>
    </location>
</feature>
<accession>A0AB74LFP3</accession>